<keyword evidence="2" id="KW-0238">DNA-binding</keyword>
<feature type="domain" description="HTH araC/xylS-type" evidence="4">
    <location>
        <begin position="220"/>
        <end position="318"/>
    </location>
</feature>
<dbReference type="InterPro" id="IPR018062">
    <property type="entry name" value="HTH_AraC-typ_CS"/>
</dbReference>
<keyword evidence="6" id="KW-1185">Reference proteome</keyword>
<accession>A0ABP8PUI2</accession>
<evidence type="ECO:0000256" key="1">
    <source>
        <dbReference type="ARBA" id="ARBA00023015"/>
    </source>
</evidence>
<dbReference type="Pfam" id="PF12833">
    <property type="entry name" value="HTH_18"/>
    <property type="match status" value="1"/>
</dbReference>
<organism evidence="5 6">
    <name type="scientific">Actinoallomurus oryzae</name>
    <dbReference type="NCBI Taxonomy" id="502180"/>
    <lineage>
        <taxon>Bacteria</taxon>
        <taxon>Bacillati</taxon>
        <taxon>Actinomycetota</taxon>
        <taxon>Actinomycetes</taxon>
        <taxon>Streptosporangiales</taxon>
        <taxon>Thermomonosporaceae</taxon>
        <taxon>Actinoallomurus</taxon>
    </lineage>
</organism>
<dbReference type="RefSeq" id="WP_345463627.1">
    <property type="nucleotide sequence ID" value="NZ_BAABHF010000019.1"/>
</dbReference>
<protein>
    <submittedName>
        <fullName evidence="5">AraC family transcriptional regulator</fullName>
    </submittedName>
</protein>
<evidence type="ECO:0000256" key="3">
    <source>
        <dbReference type="ARBA" id="ARBA00023163"/>
    </source>
</evidence>
<dbReference type="InterPro" id="IPR009057">
    <property type="entry name" value="Homeodomain-like_sf"/>
</dbReference>
<name>A0ABP8PUI2_9ACTN</name>
<proteinExistence type="predicted"/>
<dbReference type="PROSITE" id="PS01124">
    <property type="entry name" value="HTH_ARAC_FAMILY_2"/>
    <property type="match status" value="1"/>
</dbReference>
<dbReference type="Pfam" id="PF12852">
    <property type="entry name" value="Cupin_6"/>
    <property type="match status" value="1"/>
</dbReference>
<dbReference type="Proteomes" id="UP001500503">
    <property type="component" value="Unassembled WGS sequence"/>
</dbReference>
<dbReference type="InterPro" id="IPR018060">
    <property type="entry name" value="HTH_AraC"/>
</dbReference>
<reference evidence="6" key="1">
    <citation type="journal article" date="2019" name="Int. J. Syst. Evol. Microbiol.">
        <title>The Global Catalogue of Microorganisms (GCM) 10K type strain sequencing project: providing services to taxonomists for standard genome sequencing and annotation.</title>
        <authorList>
            <consortium name="The Broad Institute Genomics Platform"/>
            <consortium name="The Broad Institute Genome Sequencing Center for Infectious Disease"/>
            <person name="Wu L."/>
            <person name="Ma J."/>
        </authorList>
    </citation>
    <scope>NUCLEOTIDE SEQUENCE [LARGE SCALE GENOMIC DNA]</scope>
    <source>
        <strain evidence="6">JCM 17933</strain>
    </source>
</reference>
<dbReference type="PANTHER" id="PTHR46796:SF7">
    <property type="entry name" value="ARAC FAMILY TRANSCRIPTIONAL REGULATOR"/>
    <property type="match status" value="1"/>
</dbReference>
<gene>
    <name evidence="5" type="ORF">GCM10023191_030790</name>
</gene>
<dbReference type="PROSITE" id="PS00041">
    <property type="entry name" value="HTH_ARAC_FAMILY_1"/>
    <property type="match status" value="1"/>
</dbReference>
<dbReference type="InterPro" id="IPR032783">
    <property type="entry name" value="AraC_lig"/>
</dbReference>
<evidence type="ECO:0000313" key="6">
    <source>
        <dbReference type="Proteomes" id="UP001500503"/>
    </source>
</evidence>
<evidence type="ECO:0000256" key="2">
    <source>
        <dbReference type="ARBA" id="ARBA00023125"/>
    </source>
</evidence>
<dbReference type="PANTHER" id="PTHR46796">
    <property type="entry name" value="HTH-TYPE TRANSCRIPTIONAL ACTIVATOR RHAS-RELATED"/>
    <property type="match status" value="1"/>
</dbReference>
<evidence type="ECO:0000259" key="4">
    <source>
        <dbReference type="PROSITE" id="PS01124"/>
    </source>
</evidence>
<dbReference type="InterPro" id="IPR050204">
    <property type="entry name" value="AraC_XylS_family_regulators"/>
</dbReference>
<dbReference type="EMBL" id="BAABHF010000019">
    <property type="protein sequence ID" value="GAA4493403.1"/>
    <property type="molecule type" value="Genomic_DNA"/>
</dbReference>
<comment type="caution">
    <text evidence="5">The sequence shown here is derived from an EMBL/GenBank/DDBJ whole genome shotgun (WGS) entry which is preliminary data.</text>
</comment>
<evidence type="ECO:0000313" key="5">
    <source>
        <dbReference type="EMBL" id="GAA4493403.1"/>
    </source>
</evidence>
<keyword evidence="1" id="KW-0805">Transcription regulation</keyword>
<sequence length="328" mass="35563">MTQRPECLLDRPGDHVDPLSEVLALLDVHVASPSRFEAGGRWALRFDRGYRHIKIGAVLAGGCWIIADGAGPVRLETGDCYLLSSGRPYSSASDLETEPVDGYAVFEGAWPETVRYNVHAGDRTVLVGGAVLFDDTTAALLLDHMPPCVRIGADSHRAQVLRPILELLGEETLGDAPGAASMREQLTQILFVQALRTLLVSGGGGELPGWLRALTDESIGVALALIHRRPARRWTVAELASAAGLSRSTFALRFKTLVGLPPLDYLARWRIRSAARVLRSSERTVGSVAAEFGYSSESAFSNAFKRMTGHPPARHRELTLRGVHGDRV</sequence>
<dbReference type="Gene3D" id="1.10.10.60">
    <property type="entry name" value="Homeodomain-like"/>
    <property type="match status" value="2"/>
</dbReference>
<dbReference type="SUPFAM" id="SSF46689">
    <property type="entry name" value="Homeodomain-like"/>
    <property type="match status" value="2"/>
</dbReference>
<keyword evidence="3" id="KW-0804">Transcription</keyword>
<dbReference type="SMART" id="SM00342">
    <property type="entry name" value="HTH_ARAC"/>
    <property type="match status" value="1"/>
</dbReference>